<dbReference type="AlphaFoldDB" id="A0A9Q1K4N9"/>
<dbReference type="Proteomes" id="UP001153076">
    <property type="component" value="Unassembled WGS sequence"/>
</dbReference>
<protein>
    <recommendedName>
        <fullName evidence="1">Reverse transcriptase zinc-binding domain-containing protein</fullName>
    </recommendedName>
</protein>
<comment type="caution">
    <text evidence="2">The sequence shown here is derived from an EMBL/GenBank/DDBJ whole genome shotgun (WGS) entry which is preliminary data.</text>
</comment>
<dbReference type="Pfam" id="PF13966">
    <property type="entry name" value="zf-RVT"/>
    <property type="match status" value="1"/>
</dbReference>
<keyword evidence="3" id="KW-1185">Reference proteome</keyword>
<reference evidence="2" key="1">
    <citation type="submission" date="2022-04" db="EMBL/GenBank/DDBJ databases">
        <title>Carnegiea gigantea Genome sequencing and assembly v2.</title>
        <authorList>
            <person name="Copetti D."/>
            <person name="Sanderson M.J."/>
            <person name="Burquez A."/>
            <person name="Wojciechowski M.F."/>
        </authorList>
    </citation>
    <scope>NUCLEOTIDE SEQUENCE</scope>
    <source>
        <strain evidence="2">SGP5-SGP5p</strain>
        <tissue evidence="2">Aerial part</tissue>
    </source>
</reference>
<evidence type="ECO:0000259" key="1">
    <source>
        <dbReference type="Pfam" id="PF13966"/>
    </source>
</evidence>
<sequence length="350" mass="39790">MGNILTVEQQFALCAPFTEKDIKTAIFSIPNAKSPGPDGFGSGFFKSTRHIMGGLAHPLILSIIQNTLLTFYHCAGLQANQEKSQIVFEGCFQEGSLPMRYLGVPVAASRLSKLECKALVEKIMGKIRLWATKSISFVGRAQLLNSVKVWGIGLKNLGAWHKACIAKIVWVIALKKDSLWVKWVHRRYLKQQAWRGYKAPPDCMGIKDLLIKGITNSSTWQWQGGQRYTVQKGYQWLLGEMEYKEWSKAVWARTATPRHSSTTWFFIHQKLPVRNRMARFMDQRVKIKCAVCEEAKEDINHLFFRFGGQEMRSFSPSTKGQYKTSLSTQRTTLHRGYSFLSGSQGNRISV</sequence>
<feature type="domain" description="Reverse transcriptase zinc-binding" evidence="1">
    <location>
        <begin position="228"/>
        <end position="304"/>
    </location>
</feature>
<evidence type="ECO:0000313" key="3">
    <source>
        <dbReference type="Proteomes" id="UP001153076"/>
    </source>
</evidence>
<organism evidence="2 3">
    <name type="scientific">Carnegiea gigantea</name>
    <dbReference type="NCBI Taxonomy" id="171969"/>
    <lineage>
        <taxon>Eukaryota</taxon>
        <taxon>Viridiplantae</taxon>
        <taxon>Streptophyta</taxon>
        <taxon>Embryophyta</taxon>
        <taxon>Tracheophyta</taxon>
        <taxon>Spermatophyta</taxon>
        <taxon>Magnoliopsida</taxon>
        <taxon>eudicotyledons</taxon>
        <taxon>Gunneridae</taxon>
        <taxon>Pentapetalae</taxon>
        <taxon>Caryophyllales</taxon>
        <taxon>Cactineae</taxon>
        <taxon>Cactaceae</taxon>
        <taxon>Cactoideae</taxon>
        <taxon>Echinocereeae</taxon>
        <taxon>Carnegiea</taxon>
    </lineage>
</organism>
<dbReference type="EMBL" id="JAKOGI010000330">
    <property type="protein sequence ID" value="KAJ8436760.1"/>
    <property type="molecule type" value="Genomic_DNA"/>
</dbReference>
<dbReference type="PANTHER" id="PTHR33116:SF66">
    <property type="entry name" value="REVERSE TRANSCRIPTASE ZINC-BINDING DOMAIN-CONTAINING PROTEIN"/>
    <property type="match status" value="1"/>
</dbReference>
<accession>A0A9Q1K4N9</accession>
<gene>
    <name evidence="2" type="ORF">Cgig2_030118</name>
</gene>
<dbReference type="InterPro" id="IPR026960">
    <property type="entry name" value="RVT-Znf"/>
</dbReference>
<name>A0A9Q1K4N9_9CARY</name>
<dbReference type="PANTHER" id="PTHR33116">
    <property type="entry name" value="REVERSE TRANSCRIPTASE ZINC-BINDING DOMAIN-CONTAINING PROTEIN-RELATED-RELATED"/>
    <property type="match status" value="1"/>
</dbReference>
<dbReference type="OrthoDB" id="1726447at2759"/>
<proteinExistence type="predicted"/>
<evidence type="ECO:0000313" key="2">
    <source>
        <dbReference type="EMBL" id="KAJ8436760.1"/>
    </source>
</evidence>